<dbReference type="EMBL" id="JMIR01000063">
    <property type="protein sequence ID" value="KEO80874.1"/>
    <property type="molecule type" value="Genomic_DNA"/>
</dbReference>
<proteinExistence type="predicted"/>
<evidence type="ECO:0000313" key="1">
    <source>
        <dbReference type="EMBL" id="KEO80874.1"/>
    </source>
</evidence>
<keyword evidence="2" id="KW-1185">Reference proteome</keyword>
<dbReference type="Pfam" id="PF05866">
    <property type="entry name" value="RusA"/>
    <property type="match status" value="1"/>
</dbReference>
<dbReference type="STRING" id="1157490.EL26_23950"/>
<sequence>MNLTIPGNPPSVNHMYRNFTEGGRRMRVIKHEGKMWMKATQQLATVAMKQQSWTPTVEEKLVAEIRVFWPDRRKRDVHNIDKILWDALEGFVFDNDRWVLPRYMDFDYDKKNPRVEIKFYPLAEEGQSA</sequence>
<dbReference type="GO" id="GO:0006310">
    <property type="term" value="P:DNA recombination"/>
    <property type="evidence" value="ECO:0007669"/>
    <property type="project" value="InterPro"/>
</dbReference>
<accession>A0A074LIA8</accession>
<protein>
    <submittedName>
        <fullName evidence="1">Uncharacterized protein</fullName>
    </submittedName>
</protein>
<organism evidence="1 2">
    <name type="scientific">Tumebacillus flagellatus</name>
    <dbReference type="NCBI Taxonomy" id="1157490"/>
    <lineage>
        <taxon>Bacteria</taxon>
        <taxon>Bacillati</taxon>
        <taxon>Bacillota</taxon>
        <taxon>Bacilli</taxon>
        <taxon>Bacillales</taxon>
        <taxon>Alicyclobacillaceae</taxon>
        <taxon>Tumebacillus</taxon>
    </lineage>
</organism>
<comment type="caution">
    <text evidence="1">The sequence shown here is derived from an EMBL/GenBank/DDBJ whole genome shotgun (WGS) entry which is preliminary data.</text>
</comment>
<dbReference type="Gene3D" id="3.30.1330.70">
    <property type="entry name" value="Holliday junction resolvase RusA"/>
    <property type="match status" value="1"/>
</dbReference>
<dbReference type="InterPro" id="IPR008822">
    <property type="entry name" value="Endonuclease_RusA-like"/>
</dbReference>
<dbReference type="GO" id="GO:0000287">
    <property type="term" value="F:magnesium ion binding"/>
    <property type="evidence" value="ECO:0007669"/>
    <property type="project" value="InterPro"/>
</dbReference>
<gene>
    <name evidence="1" type="ORF">EL26_23950</name>
</gene>
<dbReference type="eggNOG" id="COG4570">
    <property type="taxonomic scope" value="Bacteria"/>
</dbReference>
<dbReference type="InterPro" id="IPR036614">
    <property type="entry name" value="RusA-like_sf"/>
</dbReference>
<name>A0A074LIA8_9BACL</name>
<dbReference type="GO" id="GO:0006281">
    <property type="term" value="P:DNA repair"/>
    <property type="evidence" value="ECO:0007669"/>
    <property type="project" value="InterPro"/>
</dbReference>
<dbReference type="SUPFAM" id="SSF103084">
    <property type="entry name" value="Holliday junction resolvase RusA"/>
    <property type="match status" value="1"/>
</dbReference>
<dbReference type="AlphaFoldDB" id="A0A074LIA8"/>
<dbReference type="Proteomes" id="UP000027931">
    <property type="component" value="Unassembled WGS sequence"/>
</dbReference>
<evidence type="ECO:0000313" key="2">
    <source>
        <dbReference type="Proteomes" id="UP000027931"/>
    </source>
</evidence>
<reference evidence="1 2" key="1">
    <citation type="journal article" date="2013" name="Int. J. Syst. Evol. Microbiol.">
        <title>Tumebacillus flagellatus sp. nov., an alpha-amylase/pullulanase-producing bacterium isolated from cassava wastewater.</title>
        <authorList>
            <person name="Wang Q."/>
            <person name="Xie N."/>
            <person name="Qin Y."/>
            <person name="Shen N."/>
            <person name="Zhu J."/>
            <person name="Mi H."/>
            <person name="Huang R."/>
        </authorList>
    </citation>
    <scope>NUCLEOTIDE SEQUENCE [LARGE SCALE GENOMIC DNA]</scope>
    <source>
        <strain evidence="1 2">GST4</strain>
    </source>
</reference>